<dbReference type="Proteomes" id="UP000193920">
    <property type="component" value="Unassembled WGS sequence"/>
</dbReference>
<organism evidence="3 4">
    <name type="scientific">Neocallimastix californiae</name>
    <dbReference type="NCBI Taxonomy" id="1754190"/>
    <lineage>
        <taxon>Eukaryota</taxon>
        <taxon>Fungi</taxon>
        <taxon>Fungi incertae sedis</taxon>
        <taxon>Chytridiomycota</taxon>
        <taxon>Chytridiomycota incertae sedis</taxon>
        <taxon>Neocallimastigomycetes</taxon>
        <taxon>Neocallimastigales</taxon>
        <taxon>Neocallimastigaceae</taxon>
        <taxon>Neocallimastix</taxon>
    </lineage>
</organism>
<keyword evidence="1" id="KW-0812">Transmembrane</keyword>
<evidence type="ECO:0000313" key="3">
    <source>
        <dbReference type="EMBL" id="ORY22916.1"/>
    </source>
</evidence>
<evidence type="ECO:0008006" key="5">
    <source>
        <dbReference type="Google" id="ProtNLM"/>
    </source>
</evidence>
<feature type="signal peptide" evidence="2">
    <location>
        <begin position="1"/>
        <end position="21"/>
    </location>
</feature>
<dbReference type="EMBL" id="MCOG01000240">
    <property type="protein sequence ID" value="ORY22916.1"/>
    <property type="molecule type" value="Genomic_DNA"/>
</dbReference>
<dbReference type="AlphaFoldDB" id="A0A1Y2AK69"/>
<feature type="chain" id="PRO_5010991864" description="Dickkopf N-terminal cysteine-rich domain-containing protein" evidence="2">
    <location>
        <begin position="22"/>
        <end position="227"/>
    </location>
</feature>
<evidence type="ECO:0000256" key="2">
    <source>
        <dbReference type="SAM" id="SignalP"/>
    </source>
</evidence>
<accession>A0A1Y2AK69</accession>
<keyword evidence="4" id="KW-1185">Reference proteome</keyword>
<sequence>MKNWILNGFLLLFIRFYMVLSMDNSKATNQTLNTLLNYSENPIKCPDAKDCPDDSTCLDGYCMFYNYLCNEDESEKCLMVNENVYNLNNEMYTSKPKSYKPILKTCDKTQIDNKACTTDKCEKNEDCFSGLCYSNTCITGKTIYLCNSVIGLDSTIPTVKCKKQAGMKCDNDGECYYNWCNVGFCENLKSGSAEDLWNSTLIFVISAVVVVIILIAITFYVSKRHKK</sequence>
<evidence type="ECO:0000256" key="1">
    <source>
        <dbReference type="SAM" id="Phobius"/>
    </source>
</evidence>
<keyword evidence="1" id="KW-1133">Transmembrane helix</keyword>
<comment type="caution">
    <text evidence="3">The sequence shown here is derived from an EMBL/GenBank/DDBJ whole genome shotgun (WGS) entry which is preliminary data.</text>
</comment>
<reference evidence="3 4" key="1">
    <citation type="submission" date="2016-08" db="EMBL/GenBank/DDBJ databases">
        <title>A Parts List for Fungal Cellulosomes Revealed by Comparative Genomics.</title>
        <authorList>
            <consortium name="DOE Joint Genome Institute"/>
            <person name="Haitjema C.H."/>
            <person name="Gilmore S.P."/>
            <person name="Henske J.K."/>
            <person name="Solomon K.V."/>
            <person name="De Groot R."/>
            <person name="Kuo A."/>
            <person name="Mondo S.J."/>
            <person name="Salamov A.A."/>
            <person name="Labutti K."/>
            <person name="Zhao Z."/>
            <person name="Chiniquy J."/>
            <person name="Barry K."/>
            <person name="Brewer H.M."/>
            <person name="Purvine S.O."/>
            <person name="Wright A.T."/>
            <person name="Boxma B."/>
            <person name="Van Alen T."/>
            <person name="Hackstein J.H."/>
            <person name="Baker S.E."/>
            <person name="Grigoriev I.V."/>
            <person name="O'Malley M.A."/>
        </authorList>
    </citation>
    <scope>NUCLEOTIDE SEQUENCE [LARGE SCALE GENOMIC DNA]</scope>
    <source>
        <strain evidence="3 4">G1</strain>
    </source>
</reference>
<keyword evidence="1" id="KW-0472">Membrane</keyword>
<gene>
    <name evidence="3" type="ORF">LY90DRAFT_675651</name>
</gene>
<feature type="transmembrane region" description="Helical" evidence="1">
    <location>
        <begin position="196"/>
        <end position="221"/>
    </location>
</feature>
<dbReference type="OrthoDB" id="282594at2759"/>
<keyword evidence="2" id="KW-0732">Signal</keyword>
<proteinExistence type="predicted"/>
<evidence type="ECO:0000313" key="4">
    <source>
        <dbReference type="Proteomes" id="UP000193920"/>
    </source>
</evidence>
<name>A0A1Y2AK69_9FUNG</name>
<protein>
    <recommendedName>
        <fullName evidence="5">Dickkopf N-terminal cysteine-rich domain-containing protein</fullName>
    </recommendedName>
</protein>